<keyword evidence="8" id="KW-0963">Cytoplasm</keyword>
<comment type="similarity">
    <text evidence="2 8">Belongs to the diaminopimelate epimerase family.</text>
</comment>
<dbReference type="EC" id="5.1.1.7" evidence="3 8"/>
<dbReference type="Proteomes" id="UP001501257">
    <property type="component" value="Unassembled WGS sequence"/>
</dbReference>
<comment type="subunit">
    <text evidence="8">Homodimer.</text>
</comment>
<dbReference type="HAMAP" id="MF_00197">
    <property type="entry name" value="DAP_epimerase"/>
    <property type="match status" value="1"/>
</dbReference>
<evidence type="ECO:0000256" key="4">
    <source>
        <dbReference type="ARBA" id="ARBA00022605"/>
    </source>
</evidence>
<feature type="active site" evidence="9">
    <location>
        <position position="103"/>
    </location>
</feature>
<feature type="binding site" evidence="8">
    <location>
        <position position="94"/>
    </location>
    <ligand>
        <name>substrate</name>
    </ligand>
</feature>
<comment type="caution">
    <text evidence="8">Lacks conserved residue(s) required for the propagation of feature annotation.</text>
</comment>
<accession>A0ABP9TRH0</accession>
<feature type="binding site" evidence="8">
    <location>
        <position position="221"/>
    </location>
    <ligand>
        <name>substrate</name>
    </ligand>
</feature>
<dbReference type="NCBIfam" id="TIGR00652">
    <property type="entry name" value="DapF"/>
    <property type="match status" value="1"/>
</dbReference>
<comment type="function">
    <text evidence="8">Catalyzes the stereoinversion of LL-2,6-diaminopimelate (L,L-DAP) to meso-diaminopimelate (meso-DAP), a precursor of L-lysine and an essential component of the bacterial peptidoglycan.</text>
</comment>
<gene>
    <name evidence="8 10" type="primary">dapF</name>
    <name evidence="10" type="ORF">GCM10025778_34420</name>
</gene>
<evidence type="ECO:0000256" key="2">
    <source>
        <dbReference type="ARBA" id="ARBA00010219"/>
    </source>
</evidence>
<feature type="binding site" evidence="8">
    <location>
        <position position="188"/>
    </location>
    <ligand>
        <name>substrate</name>
    </ligand>
</feature>
<proteinExistence type="inferred from homology"/>
<keyword evidence="11" id="KW-1185">Reference proteome</keyword>
<dbReference type="PROSITE" id="PS01326">
    <property type="entry name" value="DAP_EPIMERASE"/>
    <property type="match status" value="1"/>
</dbReference>
<comment type="pathway">
    <text evidence="1 8">Amino-acid biosynthesis; L-lysine biosynthesis via DAP pathway; DL-2,6-diaminopimelate from LL-2,6-diaminopimelate: step 1/1.</text>
</comment>
<feature type="binding site" evidence="8">
    <location>
        <begin position="104"/>
        <end position="105"/>
    </location>
    <ligand>
        <name>substrate</name>
    </ligand>
</feature>
<evidence type="ECO:0000256" key="1">
    <source>
        <dbReference type="ARBA" id="ARBA00005196"/>
    </source>
</evidence>
<evidence type="ECO:0000313" key="11">
    <source>
        <dbReference type="Proteomes" id="UP001501257"/>
    </source>
</evidence>
<keyword evidence="5 8" id="KW-0457">Lysine biosynthesis</keyword>
<keyword evidence="4 8" id="KW-0028">Amino-acid biosynthesis</keyword>
<feature type="active site" description="Proton donor" evidence="8">
    <location>
        <position position="103"/>
    </location>
</feature>
<feature type="binding site" evidence="8">
    <location>
        <begin position="255"/>
        <end position="256"/>
    </location>
    <ligand>
        <name>substrate</name>
    </ligand>
</feature>
<dbReference type="RefSeq" id="WP_210101334.1">
    <property type="nucleotide sequence ID" value="NZ_BAABLK010000091.1"/>
</dbReference>
<dbReference type="PANTHER" id="PTHR31689">
    <property type="entry name" value="DIAMINOPIMELATE EPIMERASE, CHLOROPLASTIC"/>
    <property type="match status" value="1"/>
</dbReference>
<evidence type="ECO:0000256" key="6">
    <source>
        <dbReference type="ARBA" id="ARBA00023235"/>
    </source>
</evidence>
<name>A0ABP9TRH0_9MICC</name>
<comment type="subcellular location">
    <subcellularLocation>
        <location evidence="8">Cytoplasm</location>
    </subcellularLocation>
</comment>
<feature type="binding site" evidence="8">
    <location>
        <begin position="245"/>
        <end position="246"/>
    </location>
    <ligand>
        <name>substrate</name>
    </ligand>
</feature>
<feature type="binding site" evidence="8">
    <location>
        <position position="30"/>
    </location>
    <ligand>
        <name>substrate</name>
    </ligand>
</feature>
<dbReference type="EMBL" id="BAABLK010000091">
    <property type="protein sequence ID" value="GAA5228903.1"/>
    <property type="molecule type" value="Genomic_DNA"/>
</dbReference>
<evidence type="ECO:0000256" key="5">
    <source>
        <dbReference type="ARBA" id="ARBA00023154"/>
    </source>
</evidence>
<feature type="site" description="Could be important to modulate the pK values of the two catalytic cysteine residues" evidence="8">
    <location>
        <position position="190"/>
    </location>
</feature>
<dbReference type="InterPro" id="IPR018510">
    <property type="entry name" value="DAP_epimerase_AS"/>
</dbReference>
<organism evidence="10 11">
    <name type="scientific">Paeniglutamicibacter antarcticus</name>
    <dbReference type="NCBI Taxonomy" id="494023"/>
    <lineage>
        <taxon>Bacteria</taxon>
        <taxon>Bacillati</taxon>
        <taxon>Actinomycetota</taxon>
        <taxon>Actinomycetes</taxon>
        <taxon>Micrococcales</taxon>
        <taxon>Micrococcaceae</taxon>
        <taxon>Paeniglutamicibacter</taxon>
    </lineage>
</organism>
<dbReference type="Gene3D" id="3.10.310.10">
    <property type="entry name" value="Diaminopimelate Epimerase, Chain A, domain 1"/>
    <property type="match status" value="2"/>
</dbReference>
<comment type="catalytic activity">
    <reaction evidence="7 8">
        <text>(2S,6S)-2,6-diaminopimelate = meso-2,6-diaminopimelate</text>
        <dbReference type="Rhea" id="RHEA:15393"/>
        <dbReference type="ChEBI" id="CHEBI:57609"/>
        <dbReference type="ChEBI" id="CHEBI:57791"/>
        <dbReference type="EC" id="5.1.1.7"/>
    </reaction>
</comment>
<dbReference type="InterPro" id="IPR001653">
    <property type="entry name" value="DAP_epimerase_DapF"/>
</dbReference>
<comment type="caution">
    <text evidence="10">The sequence shown here is derived from an EMBL/GenBank/DDBJ whole genome shotgun (WGS) entry which is preliminary data.</text>
</comment>
<evidence type="ECO:0000313" key="10">
    <source>
        <dbReference type="EMBL" id="GAA5228903.1"/>
    </source>
</evidence>
<evidence type="ECO:0000256" key="7">
    <source>
        <dbReference type="ARBA" id="ARBA00051712"/>
    </source>
</evidence>
<keyword evidence="6 8" id="KW-0413">Isomerase</keyword>
<dbReference type="PANTHER" id="PTHR31689:SF0">
    <property type="entry name" value="DIAMINOPIMELATE EPIMERASE"/>
    <property type="match status" value="1"/>
</dbReference>
<protein>
    <recommendedName>
        <fullName evidence="3 8">Diaminopimelate epimerase</fullName>
        <shortName evidence="8">DAP epimerase</shortName>
        <ecNumber evidence="3 8">5.1.1.7</ecNumber>
    </recommendedName>
    <alternativeName>
        <fullName evidence="8">PLP-independent amino acid racemase</fullName>
    </alternativeName>
</protein>
<sequence>MSTTDHTMEPTDLQSAVGRLNYAKGHGTGNDFILVSDPENQHDLGQRQVAALCDRHRGIGGDGLIRAVPSDTLPEGRKILEIRPDAYWFMDYRNADGTISEMCGNGVRVFVHFLLKEQLVDLPVGGQLPVGTRAGLKVVTRLEDGYAVDMGPWEFVHAQAAQENGLDSIVSTAKLDKARGALSVSVGNPHTVVAVATAAELDNLDLSTAPEVEPTTRNGTNVEYVLVEGAVLDEDRAVLRMRVHERGVGETLSCGTGACAAVIATRHWAQGNAAGQWTVQVPGGELRVGFAIAESGQEHVILSGPAVLVSRGEVLGS</sequence>
<reference evidence="11" key="1">
    <citation type="journal article" date="2019" name="Int. J. Syst. Evol. Microbiol.">
        <title>The Global Catalogue of Microorganisms (GCM) 10K type strain sequencing project: providing services to taxonomists for standard genome sequencing and annotation.</title>
        <authorList>
            <consortium name="The Broad Institute Genomics Platform"/>
            <consortium name="The Broad Institute Genome Sequencing Center for Infectious Disease"/>
            <person name="Wu L."/>
            <person name="Ma J."/>
        </authorList>
    </citation>
    <scope>NUCLEOTIDE SEQUENCE [LARGE SCALE GENOMIC DNA]</scope>
    <source>
        <strain evidence="11">JCM 18952</strain>
    </source>
</reference>
<evidence type="ECO:0000256" key="9">
    <source>
        <dbReference type="PROSITE-ProRule" id="PRU10125"/>
    </source>
</evidence>
<dbReference type="SUPFAM" id="SSF54506">
    <property type="entry name" value="Diaminopimelate epimerase-like"/>
    <property type="match status" value="2"/>
</dbReference>
<dbReference type="Pfam" id="PF01678">
    <property type="entry name" value="DAP_epimerase"/>
    <property type="match status" value="2"/>
</dbReference>
<evidence type="ECO:0000256" key="3">
    <source>
        <dbReference type="ARBA" id="ARBA00013080"/>
    </source>
</evidence>
<feature type="active site" description="Proton acceptor" evidence="8">
    <location>
        <position position="254"/>
    </location>
</feature>
<evidence type="ECO:0000256" key="8">
    <source>
        <dbReference type="HAMAP-Rule" id="MF_00197"/>
    </source>
</evidence>
<feature type="site" description="Could be important to modulate the pK values of the two catalytic cysteine residues" evidence="8">
    <location>
        <position position="245"/>
    </location>
</feature>